<dbReference type="AlphaFoldDB" id="A0A433D9J1"/>
<dbReference type="PANTHER" id="PTHR43591">
    <property type="entry name" value="METHYLTRANSFERASE"/>
    <property type="match status" value="1"/>
</dbReference>
<keyword evidence="2" id="KW-0808">Transferase</keyword>
<reference evidence="2 3" key="1">
    <citation type="journal article" date="2018" name="New Phytol.">
        <title>Phylogenomics of Endogonaceae and evolution of mycorrhizas within Mucoromycota.</title>
        <authorList>
            <person name="Chang Y."/>
            <person name="Desiro A."/>
            <person name="Na H."/>
            <person name="Sandor L."/>
            <person name="Lipzen A."/>
            <person name="Clum A."/>
            <person name="Barry K."/>
            <person name="Grigoriev I.V."/>
            <person name="Martin F.M."/>
            <person name="Stajich J.E."/>
            <person name="Smith M.E."/>
            <person name="Bonito G."/>
            <person name="Spatafora J.W."/>
        </authorList>
    </citation>
    <scope>NUCLEOTIDE SEQUENCE [LARGE SCALE GENOMIC DNA]</scope>
    <source>
        <strain evidence="2 3">GMNB39</strain>
    </source>
</reference>
<organism evidence="2 3">
    <name type="scientific">Jimgerdemannia flammicorona</name>
    <dbReference type="NCBI Taxonomy" id="994334"/>
    <lineage>
        <taxon>Eukaryota</taxon>
        <taxon>Fungi</taxon>
        <taxon>Fungi incertae sedis</taxon>
        <taxon>Mucoromycota</taxon>
        <taxon>Mucoromycotina</taxon>
        <taxon>Endogonomycetes</taxon>
        <taxon>Endogonales</taxon>
        <taxon>Endogonaceae</taxon>
        <taxon>Jimgerdemannia</taxon>
    </lineage>
</organism>
<dbReference type="InterPro" id="IPR041698">
    <property type="entry name" value="Methyltransf_25"/>
</dbReference>
<feature type="domain" description="Methyltransferase" evidence="1">
    <location>
        <begin position="56"/>
        <end position="147"/>
    </location>
</feature>
<gene>
    <name evidence="2" type="ORF">BC936DRAFT_145902</name>
</gene>
<sequence>MFDHCKFNVRSRYMLLIDEEPEQISRRDMQHIIMRHHLHGNFNAPLEEELEEGIKVLELGCGSGRWIRDMAEDYPRSSFTGVDVTEVYPTSDIPVNCTFVNADVRKSLPFEDGEFDYVFQRFMVLSYTPEDWHAVTRELVRVTKPGGWLELFEQAATVERPPVSMTVWNAALAETKSRGIDVSYAWQIGNLLKAHGMSDVIEDYVSFPIGWGETIAEFHAYKIFLLYLAMEPTLAPALGVKHDEYVRLTEMFIDGLTENRSWFKAPYAYGRKPLNY</sequence>
<dbReference type="Gene3D" id="3.40.50.150">
    <property type="entry name" value="Vaccinia Virus protein VP39"/>
    <property type="match status" value="1"/>
</dbReference>
<dbReference type="Proteomes" id="UP000268093">
    <property type="component" value="Unassembled WGS sequence"/>
</dbReference>
<accession>A0A433D9J1</accession>
<evidence type="ECO:0000259" key="1">
    <source>
        <dbReference type="Pfam" id="PF13649"/>
    </source>
</evidence>
<protein>
    <submittedName>
        <fullName evidence="2">S-adenosyl-L-methionine-dependent methyltransferase</fullName>
    </submittedName>
</protein>
<proteinExistence type="predicted"/>
<comment type="caution">
    <text evidence="2">The sequence shown here is derived from an EMBL/GenBank/DDBJ whole genome shotgun (WGS) entry which is preliminary data.</text>
</comment>
<dbReference type="GO" id="GO:0032259">
    <property type="term" value="P:methylation"/>
    <property type="evidence" value="ECO:0007669"/>
    <property type="project" value="UniProtKB-KW"/>
</dbReference>
<evidence type="ECO:0000313" key="3">
    <source>
        <dbReference type="Proteomes" id="UP000268093"/>
    </source>
</evidence>
<dbReference type="GO" id="GO:0008168">
    <property type="term" value="F:methyltransferase activity"/>
    <property type="evidence" value="ECO:0007669"/>
    <property type="project" value="UniProtKB-KW"/>
</dbReference>
<dbReference type="SUPFAM" id="SSF53335">
    <property type="entry name" value="S-adenosyl-L-methionine-dependent methyltransferases"/>
    <property type="match status" value="1"/>
</dbReference>
<dbReference type="PANTHER" id="PTHR43591:SF24">
    <property type="entry name" value="2-METHOXY-6-POLYPRENYL-1,4-BENZOQUINOL METHYLASE, MITOCHONDRIAL"/>
    <property type="match status" value="1"/>
</dbReference>
<keyword evidence="3" id="KW-1185">Reference proteome</keyword>
<dbReference type="CDD" id="cd02440">
    <property type="entry name" value="AdoMet_MTases"/>
    <property type="match status" value="1"/>
</dbReference>
<dbReference type="EMBL" id="RBNI01004707">
    <property type="protein sequence ID" value="RUP47291.1"/>
    <property type="molecule type" value="Genomic_DNA"/>
</dbReference>
<dbReference type="InterPro" id="IPR029063">
    <property type="entry name" value="SAM-dependent_MTases_sf"/>
</dbReference>
<keyword evidence="2" id="KW-0489">Methyltransferase</keyword>
<name>A0A433D9J1_9FUNG</name>
<dbReference type="OrthoDB" id="2013972at2759"/>
<evidence type="ECO:0000313" key="2">
    <source>
        <dbReference type="EMBL" id="RUP47291.1"/>
    </source>
</evidence>
<dbReference type="Pfam" id="PF13649">
    <property type="entry name" value="Methyltransf_25"/>
    <property type="match status" value="1"/>
</dbReference>